<accession>A0ABU8P931</accession>
<dbReference type="PANTHER" id="PTHR30445">
    <property type="entry name" value="K(+)_H(+) ANTIPORTER SUBUNIT KHTT"/>
    <property type="match status" value="1"/>
</dbReference>
<dbReference type="InterPro" id="IPR006512">
    <property type="entry name" value="YidE_YbjL"/>
</dbReference>
<evidence type="ECO:0000313" key="10">
    <source>
        <dbReference type="EMBL" id="MEJ5018769.1"/>
    </source>
</evidence>
<dbReference type="NCBIfam" id="TIGR01625">
    <property type="entry name" value="YidE_YbjL_dupl"/>
    <property type="match status" value="1"/>
</dbReference>
<evidence type="ECO:0000256" key="2">
    <source>
        <dbReference type="ARBA" id="ARBA00009854"/>
    </source>
</evidence>
<keyword evidence="3" id="KW-0813">Transport</keyword>
<keyword evidence="11" id="KW-1185">Reference proteome</keyword>
<evidence type="ECO:0000256" key="6">
    <source>
        <dbReference type="ARBA" id="ARBA00022989"/>
    </source>
</evidence>
<keyword evidence="5 8" id="KW-0812">Transmembrane</keyword>
<evidence type="ECO:0000256" key="7">
    <source>
        <dbReference type="ARBA" id="ARBA00023136"/>
    </source>
</evidence>
<feature type="transmembrane region" description="Helical" evidence="8">
    <location>
        <begin position="299"/>
        <end position="321"/>
    </location>
</feature>
<feature type="domain" description="RCK C-terminal" evidence="9">
    <location>
        <begin position="115"/>
        <end position="202"/>
    </location>
</feature>
<dbReference type="RefSeq" id="WP_286151963.1">
    <property type="nucleotide sequence ID" value="NZ_JBBGZH010000001.1"/>
</dbReference>
<dbReference type="Pfam" id="PF06826">
    <property type="entry name" value="Asp-Al_Ex"/>
    <property type="match status" value="1"/>
</dbReference>
<evidence type="ECO:0000256" key="3">
    <source>
        <dbReference type="ARBA" id="ARBA00022448"/>
    </source>
</evidence>
<comment type="subcellular location">
    <subcellularLocation>
        <location evidence="1">Cell membrane</location>
        <topology evidence="1">Multi-pass membrane protein</topology>
    </subcellularLocation>
</comment>
<organism evidence="10 11">
    <name type="scientific">Ochrobactrum vermis</name>
    <dbReference type="NCBI Taxonomy" id="1827297"/>
    <lineage>
        <taxon>Bacteria</taxon>
        <taxon>Pseudomonadati</taxon>
        <taxon>Pseudomonadota</taxon>
        <taxon>Alphaproteobacteria</taxon>
        <taxon>Hyphomicrobiales</taxon>
        <taxon>Brucellaceae</taxon>
        <taxon>Brucella/Ochrobactrum group</taxon>
        <taxon>Ochrobactrum</taxon>
    </lineage>
</organism>
<feature type="domain" description="RCK C-terminal" evidence="9">
    <location>
        <begin position="32"/>
        <end position="114"/>
    </location>
</feature>
<keyword evidence="7 8" id="KW-0472">Membrane</keyword>
<dbReference type="Proteomes" id="UP001375812">
    <property type="component" value="Unassembled WGS sequence"/>
</dbReference>
<feature type="transmembrane region" description="Helical" evidence="8">
    <location>
        <begin position="235"/>
        <end position="254"/>
    </location>
</feature>
<dbReference type="SUPFAM" id="SSF116726">
    <property type="entry name" value="TrkA C-terminal domain-like"/>
    <property type="match status" value="2"/>
</dbReference>
<evidence type="ECO:0000256" key="4">
    <source>
        <dbReference type="ARBA" id="ARBA00022475"/>
    </source>
</evidence>
<gene>
    <name evidence="10" type="ORF">WH297_03295</name>
</gene>
<keyword evidence="4" id="KW-1003">Cell membrane</keyword>
<evidence type="ECO:0000259" key="9">
    <source>
        <dbReference type="PROSITE" id="PS51202"/>
    </source>
</evidence>
<evidence type="ECO:0000256" key="5">
    <source>
        <dbReference type="ARBA" id="ARBA00022692"/>
    </source>
</evidence>
<comment type="similarity">
    <text evidence="2">Belongs to the AAE transporter (TC 2.A.81) family.</text>
</comment>
<name>A0ABU8P931_9HYPH</name>
<dbReference type="PANTHER" id="PTHR30445:SF9">
    <property type="match status" value="1"/>
</dbReference>
<protein>
    <submittedName>
        <fullName evidence="10">Aspartate-alanine antiporter</fullName>
    </submittedName>
</protein>
<evidence type="ECO:0000256" key="8">
    <source>
        <dbReference type="SAM" id="Phobius"/>
    </source>
</evidence>
<evidence type="ECO:0000313" key="11">
    <source>
        <dbReference type="Proteomes" id="UP001375812"/>
    </source>
</evidence>
<dbReference type="InterPro" id="IPR050144">
    <property type="entry name" value="AAE_transporter"/>
</dbReference>
<keyword evidence="6 8" id="KW-1133">Transmembrane helix</keyword>
<feature type="transmembrane region" description="Helical" evidence="8">
    <location>
        <begin position="360"/>
        <end position="385"/>
    </location>
</feature>
<dbReference type="InterPro" id="IPR006037">
    <property type="entry name" value="RCK_C"/>
</dbReference>
<dbReference type="PROSITE" id="PS51202">
    <property type="entry name" value="RCK_C"/>
    <property type="match status" value="2"/>
</dbReference>
<feature type="transmembrane region" description="Helical" evidence="8">
    <location>
        <begin position="211"/>
        <end position="229"/>
    </location>
</feature>
<sequence>MIFTTQIAPLLLKSDLKQDALKLARALGSTDDDNDQIQGLPAFVGRAFRAGPISGQSVGEFERSRNWAIAIERVQRNDELLETSADFLLRTDDVVFVRGRRNAVIAAYDQLGEEVPVPQGTGFDLTIREVVLTRKEAFGRQIRQLRHMADPELQRGIFISSVRRMGQNIPALSGTILQQGDVVSLYGQERAAERAATELGNLLPPSDKTDFMFLGIGIVVGLLIGHFSVEVGTLELTLGSGGGALISGLLFGWFNMRHPRRGGLPLAAAEFAKDFGLAAFIASIGLSAGPDAIDLIKRYGLILPFLAILVSVVPAMVSLFVGSRLMKIEPPILLGAIAGQHCSTPTISALVSQAGNSIPVIGYTVTYAISNVLLPLMGPVAVVLASMLTN</sequence>
<dbReference type="InterPro" id="IPR036721">
    <property type="entry name" value="RCK_C_sf"/>
</dbReference>
<evidence type="ECO:0000256" key="1">
    <source>
        <dbReference type="ARBA" id="ARBA00004651"/>
    </source>
</evidence>
<proteinExistence type="inferred from homology"/>
<comment type="caution">
    <text evidence="10">The sequence shown here is derived from an EMBL/GenBank/DDBJ whole genome shotgun (WGS) entry which is preliminary data.</text>
</comment>
<reference evidence="10 11" key="1">
    <citation type="submission" date="2023-12" db="EMBL/GenBank/DDBJ databases">
        <title>Gut-associated functions are favored during microbiome assembly across C. elegans life.</title>
        <authorList>
            <person name="Zimmermann J."/>
        </authorList>
    </citation>
    <scope>NUCLEOTIDE SEQUENCE [LARGE SCALE GENOMIC DNA]</scope>
    <source>
        <strain evidence="10 11">MYb71</strain>
    </source>
</reference>
<dbReference type="EMBL" id="JBBGZH010000001">
    <property type="protein sequence ID" value="MEJ5018769.1"/>
    <property type="molecule type" value="Genomic_DNA"/>
</dbReference>